<feature type="compositionally biased region" description="Polar residues" evidence="1">
    <location>
        <begin position="48"/>
        <end position="60"/>
    </location>
</feature>
<feature type="region of interest" description="Disordered" evidence="1">
    <location>
        <begin position="86"/>
        <end position="132"/>
    </location>
</feature>
<dbReference type="KEGG" id="vg:30999344"/>
<feature type="compositionally biased region" description="Polar residues" evidence="1">
    <location>
        <begin position="23"/>
        <end position="37"/>
    </location>
</feature>
<feature type="compositionally biased region" description="Low complexity" evidence="1">
    <location>
        <begin position="89"/>
        <end position="104"/>
    </location>
</feature>
<accession>A0A1P8VIP7</accession>
<dbReference type="EMBL" id="KY355735">
    <property type="protein sequence ID" value="APZ76218.1"/>
    <property type="molecule type" value="Genomic_DNA"/>
</dbReference>
<evidence type="ECO:0000256" key="1">
    <source>
        <dbReference type="SAM" id="MobiDB-lite"/>
    </source>
</evidence>
<dbReference type="Proteomes" id="UP000202182">
    <property type="component" value="Segment"/>
</dbReference>
<sequence>MTHYLMWKGQEQRTHCRRPASNRIHNGTPNATSSQRKVTGADLPPPLSSHSGTVTGRTDSGGQLMAGILNSVRAKQLITLNQAPDQHFSAVRTRSASPRASPSTGHRSATLRRGPPREDLPGTRIKHAKDDRRHKVEVIGTQALPTMYLRTTLGLDTRAQW</sequence>
<name>A0A1P8VIP7_9BETA</name>
<evidence type="ECO:0000313" key="3">
    <source>
        <dbReference type="Proteomes" id="UP000202182"/>
    </source>
</evidence>
<gene>
    <name evidence="2" type="primary">ORF3</name>
    <name evidence="2" type="ORF">MRV_0007</name>
</gene>
<proteinExistence type="predicted"/>
<reference evidence="2" key="1">
    <citation type="submission" date="2016-12" db="EMBL/GenBank/DDBJ databases">
        <title>A murine herpesvirus closely related to ubiquitous human herpesviruses causes T-cell depletion.</title>
        <authorList>
            <person name="Patel S.J."/>
            <person name="Zhao G."/>
            <person name="Penna V.R."/>
            <person name="Park E."/>
            <person name="Lauron E.J."/>
            <person name="Harvey I.B."/>
            <person name="Beatty W.L."/>
            <person name="Plougastel-Douglas B."/>
            <person name="Poursine-Laurent J."/>
            <person name="Fremont D.H."/>
            <person name="Wang D."/>
            <person name="Yokoyama W.M."/>
        </authorList>
    </citation>
    <scope>NUCLEOTIDE SEQUENCE [LARGE SCALE GENOMIC DNA]</scope>
    <source>
        <strain evidence="2">YOK1</strain>
    </source>
</reference>
<feature type="region of interest" description="Disordered" evidence="1">
    <location>
        <begin position="8"/>
        <end position="60"/>
    </location>
</feature>
<keyword evidence="3" id="KW-1185">Reference proteome</keyword>
<organism evidence="2">
    <name type="scientific">Murid betaherpesvirus 3</name>
    <dbReference type="NCBI Taxonomy" id="2560603"/>
    <lineage>
        <taxon>Viruses</taxon>
        <taxon>Duplodnaviria</taxon>
        <taxon>Heunggongvirae</taxon>
        <taxon>Peploviricota</taxon>
        <taxon>Herviviricetes</taxon>
        <taxon>Herpesvirales</taxon>
        <taxon>Orthoherpesviridae</taxon>
        <taxon>Betaherpesvirinae</taxon>
        <taxon>Roseolovirus</taxon>
        <taxon>Roseolovirus muridbeta3</taxon>
    </lineage>
</organism>
<evidence type="ECO:0000313" key="2">
    <source>
        <dbReference type="EMBL" id="APZ76218.1"/>
    </source>
</evidence>
<protein>
    <submittedName>
        <fullName evidence="2">Uncharacterized protein</fullName>
    </submittedName>
</protein>